<evidence type="ECO:0000313" key="3">
    <source>
        <dbReference type="EMBL" id="SPM28546.1"/>
    </source>
</evidence>
<dbReference type="EMBL" id="FTRV01000011">
    <property type="protein sequence ID" value="SPM28546.1"/>
    <property type="molecule type" value="Genomic_DNA"/>
</dbReference>
<keyword evidence="3" id="KW-0378">Hydrolase</keyword>
<comment type="similarity">
    <text evidence="1">Belongs to the Nudix hydrolase family.</text>
</comment>
<gene>
    <name evidence="3" type="ORF">MTAB308_2033</name>
</gene>
<dbReference type="PROSITE" id="PS51462">
    <property type="entry name" value="NUDIX"/>
    <property type="match status" value="1"/>
</dbReference>
<evidence type="ECO:0000313" key="4">
    <source>
        <dbReference type="Proteomes" id="UP000241595"/>
    </source>
</evidence>
<dbReference type="Pfam" id="PF00293">
    <property type="entry name" value="NUDIX"/>
    <property type="match status" value="1"/>
</dbReference>
<feature type="non-terminal residue" evidence="3">
    <location>
        <position position="1"/>
    </location>
</feature>
<proteinExistence type="inferred from homology"/>
<dbReference type="AlphaFoldDB" id="A0A2U3NAL0"/>
<dbReference type="InterPro" id="IPR015797">
    <property type="entry name" value="NUDIX_hydrolase-like_dom_sf"/>
</dbReference>
<keyword evidence="4" id="KW-1185">Reference proteome</keyword>
<dbReference type="Proteomes" id="UP000241595">
    <property type="component" value="Unassembled WGS sequence"/>
</dbReference>
<name>A0A2U3NAL0_9MYCO</name>
<dbReference type="PANTHER" id="PTHR43736:SF1">
    <property type="entry name" value="DIHYDRONEOPTERIN TRIPHOSPHATE DIPHOSPHATASE"/>
    <property type="match status" value="1"/>
</dbReference>
<sequence>VPRGLGFAAGPPDQARIPLSLRESAISLLSDWRPTDPAQDSLRHAVLAFVHARPDACRRACAAGHVTASALVLDHTGAQVLLTLHPRLGRWVQLGGHCDEDDADVVAAALREATEESGIAGLRIDPELAAVHVHPVTCSLGVPTRHLDLQFVAHAPPGARIAISDESDDLRWWPADALPEGTDHALAYLVARGIEIDAAAQKCE</sequence>
<dbReference type="GO" id="GO:0016787">
    <property type="term" value="F:hydrolase activity"/>
    <property type="evidence" value="ECO:0007669"/>
    <property type="project" value="UniProtKB-KW"/>
</dbReference>
<evidence type="ECO:0000256" key="1">
    <source>
        <dbReference type="ARBA" id="ARBA00005582"/>
    </source>
</evidence>
<dbReference type="InterPro" id="IPR000086">
    <property type="entry name" value="NUDIX_hydrolase_dom"/>
</dbReference>
<dbReference type="Gene3D" id="3.90.79.10">
    <property type="entry name" value="Nucleoside Triphosphate Pyrophosphohydrolase"/>
    <property type="match status" value="1"/>
</dbReference>
<evidence type="ECO:0000259" key="2">
    <source>
        <dbReference type="PROSITE" id="PS51462"/>
    </source>
</evidence>
<dbReference type="PANTHER" id="PTHR43736">
    <property type="entry name" value="ADP-RIBOSE PYROPHOSPHATASE"/>
    <property type="match status" value="1"/>
</dbReference>
<protein>
    <submittedName>
        <fullName evidence="3">8-oxo-dGTP pyrophosphatase MutT and related house-cleaning NTP pyrophosphohydrolases, NUDIX family</fullName>
    </submittedName>
</protein>
<reference evidence="3 4" key="1">
    <citation type="submission" date="2017-01" db="EMBL/GenBank/DDBJ databases">
        <authorList>
            <consortium name="Urmite Genomes"/>
        </authorList>
    </citation>
    <scope>NUCLEOTIDE SEQUENCE [LARGE SCALE GENOMIC DNA]</scope>
    <source>
        <strain evidence="3 4">AB308</strain>
    </source>
</reference>
<dbReference type="CDD" id="cd03674">
    <property type="entry name" value="NUDIX_Hydrolase"/>
    <property type="match status" value="1"/>
</dbReference>
<feature type="domain" description="Nudix hydrolase" evidence="2">
    <location>
        <begin position="63"/>
        <end position="195"/>
    </location>
</feature>
<accession>A0A2U3NAL0</accession>
<dbReference type="SUPFAM" id="SSF55811">
    <property type="entry name" value="Nudix"/>
    <property type="match status" value="1"/>
</dbReference>
<organism evidence="3 4">
    <name type="scientific">Mycobacterium terramassiliense</name>
    <dbReference type="NCBI Taxonomy" id="1841859"/>
    <lineage>
        <taxon>Bacteria</taxon>
        <taxon>Bacillati</taxon>
        <taxon>Actinomycetota</taxon>
        <taxon>Actinomycetes</taxon>
        <taxon>Mycobacteriales</taxon>
        <taxon>Mycobacteriaceae</taxon>
        <taxon>Mycobacterium</taxon>
    </lineage>
</organism>
<dbReference type="STRING" id="1841859.GCA_900157385_02029"/>